<dbReference type="RefSeq" id="YP_009119639.1">
    <property type="nucleotide sequence ID" value="NC_026440.1"/>
</dbReference>
<organism evidence="2 3">
    <name type="scientific">Pandoravirus inopinatum</name>
    <dbReference type="NCBI Taxonomy" id="1605721"/>
    <lineage>
        <taxon>Viruses</taxon>
        <taxon>Pandoravirus</taxon>
    </lineage>
</organism>
<protein>
    <submittedName>
        <fullName evidence="2">Uncharacterized protein</fullName>
    </submittedName>
</protein>
<feature type="region of interest" description="Disordered" evidence="1">
    <location>
        <begin position="58"/>
        <end position="82"/>
    </location>
</feature>
<name>A0A0B5J1L4_9VIRU</name>
<dbReference type="GeneID" id="23462321"/>
<proteinExistence type="predicted"/>
<dbReference type="Proteomes" id="UP000202511">
    <property type="component" value="Segment"/>
</dbReference>
<dbReference type="KEGG" id="vg:23462321"/>
<reference evidence="2 3" key="1">
    <citation type="journal article" date="2015" name="Parasitol. Res.">
        <title>Viruses in close associations with free-living amoebae.</title>
        <authorList>
            <person name="Scheid P."/>
        </authorList>
    </citation>
    <scope>NUCLEOTIDE SEQUENCE [LARGE SCALE GENOMIC DNA]</scope>
    <source>
        <strain evidence="2">KlaHel</strain>
    </source>
</reference>
<sequence>MHIFLKKYKSLFVPSLFFACARPIVMPTRANTRAPTGFCVLDGWGDMAVAYMARKTGPAPKHGGRLGWSAKKPEPEGKDFGKKKACADVRQTPASSFLFYIGFFPILLCFVG</sequence>
<accession>A0A0B5J1L4</accession>
<evidence type="ECO:0000313" key="2">
    <source>
        <dbReference type="EMBL" id="AJF97404.1"/>
    </source>
</evidence>
<feature type="compositionally biased region" description="Basic and acidic residues" evidence="1">
    <location>
        <begin position="71"/>
        <end position="82"/>
    </location>
</feature>
<dbReference type="PROSITE" id="PS51257">
    <property type="entry name" value="PROKAR_LIPOPROTEIN"/>
    <property type="match status" value="1"/>
</dbReference>
<evidence type="ECO:0000256" key="1">
    <source>
        <dbReference type="SAM" id="MobiDB-lite"/>
    </source>
</evidence>
<evidence type="ECO:0000313" key="3">
    <source>
        <dbReference type="Proteomes" id="UP000202511"/>
    </source>
</evidence>
<dbReference type="EMBL" id="KP136319">
    <property type="protein sequence ID" value="AJF97404.1"/>
    <property type="molecule type" value="Genomic_DNA"/>
</dbReference>